<dbReference type="InterPro" id="IPR029044">
    <property type="entry name" value="Nucleotide-diphossugar_trans"/>
</dbReference>
<evidence type="ECO:0008006" key="3">
    <source>
        <dbReference type="Google" id="ProtNLM"/>
    </source>
</evidence>
<dbReference type="SUPFAM" id="SSF53448">
    <property type="entry name" value="Nucleotide-diphospho-sugar transferases"/>
    <property type="match status" value="1"/>
</dbReference>
<evidence type="ECO:0000313" key="1">
    <source>
        <dbReference type="EMBL" id="RTN19547.1"/>
    </source>
</evidence>
<evidence type="ECO:0000313" key="2">
    <source>
        <dbReference type="Proteomes" id="UP000278241"/>
    </source>
</evidence>
<dbReference type="RefSeq" id="WP_126546232.1">
    <property type="nucleotide sequence ID" value="NZ_RXRX01000016.1"/>
</dbReference>
<comment type="caution">
    <text evidence="1">The sequence shown here is derived from an EMBL/GenBank/DDBJ whole genome shotgun (WGS) entry which is preliminary data.</text>
</comment>
<keyword evidence="2" id="KW-1185">Reference proteome</keyword>
<proteinExistence type="predicted"/>
<dbReference type="EMBL" id="RXRX01000016">
    <property type="protein sequence ID" value="RTN19547.1"/>
    <property type="molecule type" value="Genomic_DNA"/>
</dbReference>
<organism evidence="1 2">
    <name type="scientific">Enterobacter quasimori</name>
    <dbReference type="NCBI Taxonomy" id="2838947"/>
    <lineage>
        <taxon>Bacteria</taxon>
        <taxon>Pseudomonadati</taxon>
        <taxon>Pseudomonadota</taxon>
        <taxon>Gammaproteobacteria</taxon>
        <taxon>Enterobacterales</taxon>
        <taxon>Enterobacteriaceae</taxon>
        <taxon>Enterobacter</taxon>
    </lineage>
</organism>
<reference evidence="1 2" key="1">
    <citation type="submission" date="2018-12" db="EMBL/GenBank/DDBJ databases">
        <title>The Batch Genome Submission of Enterobacter spp. strains.</title>
        <authorList>
            <person name="Wei L."/>
            <person name="Wu W."/>
            <person name="Lin J."/>
            <person name="Zhang X."/>
            <person name="Feng Y."/>
            <person name="Zong Z."/>
        </authorList>
    </citation>
    <scope>NUCLEOTIDE SEQUENCE [LARGE SCALE GENOMIC DNA]</scope>
    <source>
        <strain evidence="1 2">WCHEM090044</strain>
    </source>
</reference>
<accession>A0ABY0AMV5</accession>
<dbReference type="Gene3D" id="3.90.550.10">
    <property type="entry name" value="Spore Coat Polysaccharide Biosynthesis Protein SpsA, Chain A"/>
    <property type="match status" value="1"/>
</dbReference>
<dbReference type="Proteomes" id="UP000278241">
    <property type="component" value="Unassembled WGS sequence"/>
</dbReference>
<gene>
    <name evidence="1" type="ORF">EKN94_20160</name>
</gene>
<name>A0ABY0AMV5_9ENTR</name>
<sequence length="273" mass="31237">MSRNDIAVLVVLYNKEISQSETLASLANQNISYYELTLVNNGPNELSALDDPLLKEIQGKGIKVNYIEFLDNKPLSYIYNLFITENNNCENFVILDDDTQLPEDYLAYCDNKYDILLPVIVHDGKVEYPKGALRQGNKNSLLSISSGMVLSRRIVDVFLSEFKKTFDERYALYGIDTVFFARLQRLVNKGYNFTVKIGPTISHSLSKNMTGGKNIFRVTERTYDLALTARFYPEAIHYKPLIVYLMKVILTGNFTLLRAFFKVLLNGKHPRCL</sequence>
<protein>
    <recommendedName>
        <fullName evidence="3">Glycosyltransferase</fullName>
    </recommendedName>
</protein>